<evidence type="ECO:0000313" key="8">
    <source>
        <dbReference type="Proteomes" id="UP000077469"/>
    </source>
</evidence>
<name>A0A0X1KSC3_9THEM</name>
<evidence type="ECO:0000313" key="7">
    <source>
        <dbReference type="EMBL" id="AJC74218.1"/>
    </source>
</evidence>
<feature type="binding site" evidence="3 5">
    <location>
        <position position="39"/>
    </location>
    <ligand>
        <name>substrate</name>
    </ligand>
</feature>
<dbReference type="NCBIfam" id="TIGR01162">
    <property type="entry name" value="purE"/>
    <property type="match status" value="1"/>
</dbReference>
<dbReference type="KEGG" id="phy:AJ81_08520"/>
<evidence type="ECO:0000256" key="1">
    <source>
        <dbReference type="ARBA" id="ARBA00022755"/>
    </source>
</evidence>
<dbReference type="Pfam" id="PF00731">
    <property type="entry name" value="AIRC"/>
    <property type="match status" value="1"/>
</dbReference>
<evidence type="ECO:0000256" key="4">
    <source>
        <dbReference type="PIRNR" id="PIRNR001338"/>
    </source>
</evidence>
<organism evidence="7 8">
    <name type="scientific">Pseudothermotoga hypogea DSM 11164 = NBRC 106472</name>
    <dbReference type="NCBI Taxonomy" id="1123384"/>
    <lineage>
        <taxon>Bacteria</taxon>
        <taxon>Thermotogati</taxon>
        <taxon>Thermotogota</taxon>
        <taxon>Thermotogae</taxon>
        <taxon>Thermotogales</taxon>
        <taxon>Thermotogaceae</taxon>
        <taxon>Pseudothermotoga</taxon>
    </lineage>
</organism>
<evidence type="ECO:0000256" key="5">
    <source>
        <dbReference type="PIRSR" id="PIRSR001338-1"/>
    </source>
</evidence>
<evidence type="ECO:0000259" key="6">
    <source>
        <dbReference type="SMART" id="SM01001"/>
    </source>
</evidence>
<dbReference type="PANTHER" id="PTHR23046:SF2">
    <property type="entry name" value="PHOSPHORIBOSYLAMINOIMIDAZOLE CARBOXYLASE"/>
    <property type="match status" value="1"/>
</dbReference>
<dbReference type="STRING" id="1123384.AJ81_08520"/>
<keyword evidence="2 3" id="KW-0413">Isomerase</keyword>
<dbReference type="UniPathway" id="UPA00074">
    <property type="reaction ID" value="UER00943"/>
</dbReference>
<protein>
    <recommendedName>
        <fullName evidence="3 4">N5-carboxyaminoimidazole ribonucleotide mutase</fullName>
        <shortName evidence="3 4">N5-CAIR mutase</shortName>
        <ecNumber evidence="3 4">5.4.99.18</ecNumber>
    </recommendedName>
    <alternativeName>
        <fullName evidence="3">5-(carboxyamino)imidazole ribonucleotide mutase</fullName>
    </alternativeName>
</protein>
<comment type="pathway">
    <text evidence="3 4">Purine metabolism; IMP biosynthesis via de novo pathway; 5-amino-1-(5-phospho-D-ribosyl)imidazole-4-carboxylate from 5-amino-1-(5-phospho-D-ribosyl)imidazole (N5-CAIR route): step 2/2.</text>
</comment>
<accession>A0A0X1KSC3</accession>
<proteinExistence type="inferred from homology"/>
<dbReference type="SMART" id="SM01001">
    <property type="entry name" value="AIRC"/>
    <property type="match status" value="1"/>
</dbReference>
<feature type="domain" description="PurE" evidence="6">
    <location>
        <begin position="1"/>
        <end position="149"/>
    </location>
</feature>
<reference evidence="7 8" key="1">
    <citation type="submission" date="2014-01" db="EMBL/GenBank/DDBJ databases">
        <title>Genome sequencing of Thermotog hypogea.</title>
        <authorList>
            <person name="Zhang X."/>
            <person name="Alvare G."/>
            <person name="Fristensky B."/>
            <person name="Chen L."/>
            <person name="Suen T."/>
            <person name="Chen Q."/>
            <person name="Ma K."/>
        </authorList>
    </citation>
    <scope>NUCLEOTIDE SEQUENCE [LARGE SCALE GENOMIC DNA]</scope>
    <source>
        <strain evidence="7 8">DSM 11164</strain>
    </source>
</reference>
<feature type="binding site" evidence="3 5">
    <location>
        <position position="12"/>
    </location>
    <ligand>
        <name>substrate</name>
    </ligand>
</feature>
<dbReference type="PATRIC" id="fig|1123384.7.peg.1707"/>
<dbReference type="SUPFAM" id="SSF52255">
    <property type="entry name" value="N5-CAIR mutase (phosphoribosylaminoimidazole carboxylase, PurE)"/>
    <property type="match status" value="1"/>
</dbReference>
<comment type="catalytic activity">
    <reaction evidence="3 4">
        <text>5-carboxyamino-1-(5-phospho-D-ribosyl)imidazole + H(+) = 5-amino-1-(5-phospho-D-ribosyl)imidazole-4-carboxylate</text>
        <dbReference type="Rhea" id="RHEA:13193"/>
        <dbReference type="ChEBI" id="CHEBI:15378"/>
        <dbReference type="ChEBI" id="CHEBI:58730"/>
        <dbReference type="ChEBI" id="CHEBI:77657"/>
        <dbReference type="EC" id="5.4.99.18"/>
    </reaction>
</comment>
<feature type="binding site" evidence="3 5">
    <location>
        <position position="9"/>
    </location>
    <ligand>
        <name>substrate</name>
    </ligand>
</feature>
<keyword evidence="1 3" id="KW-0658">Purine biosynthesis</keyword>
<evidence type="ECO:0000256" key="2">
    <source>
        <dbReference type="ARBA" id="ARBA00023235"/>
    </source>
</evidence>
<dbReference type="Proteomes" id="UP000077469">
    <property type="component" value="Chromosome"/>
</dbReference>
<gene>
    <name evidence="3" type="primary">purE</name>
    <name evidence="7" type="ORF">AJ81_08520</name>
</gene>
<dbReference type="PIRSF" id="PIRSF001338">
    <property type="entry name" value="AIR_carboxylase"/>
    <property type="match status" value="1"/>
</dbReference>
<comment type="function">
    <text evidence="3 4">Catalyzes the conversion of N5-carboxyaminoimidazole ribonucleotide (N5-CAIR) to 4-carboxy-5-aminoimidazole ribonucleotide (CAIR).</text>
</comment>
<dbReference type="GO" id="GO:0006189">
    <property type="term" value="P:'de novo' IMP biosynthetic process"/>
    <property type="evidence" value="ECO:0007669"/>
    <property type="project" value="UniProtKB-UniRule"/>
</dbReference>
<keyword evidence="8" id="KW-1185">Reference proteome</keyword>
<dbReference type="InterPro" id="IPR024694">
    <property type="entry name" value="PurE_prokaryotes"/>
</dbReference>
<dbReference type="OrthoDB" id="9791908at2"/>
<dbReference type="HAMAP" id="MF_01929">
    <property type="entry name" value="PurE_classI"/>
    <property type="match status" value="1"/>
</dbReference>
<dbReference type="Gene3D" id="3.40.50.1970">
    <property type="match status" value="1"/>
</dbReference>
<dbReference type="AlphaFoldDB" id="A0A0X1KSC3"/>
<evidence type="ECO:0000256" key="3">
    <source>
        <dbReference type="HAMAP-Rule" id="MF_01929"/>
    </source>
</evidence>
<comment type="similarity">
    <text evidence="3">Belongs to the AIR carboxylase family. Class I subfamily.</text>
</comment>
<sequence length="154" mass="16120">MKVAILVGSETDLNHARAAAEVLAQFEVPCEVYVLSAHRTPIETIQFARDAERNGFSLIIAMAGKAAHLPGVVAANTILPVIGVPLSASLNGFDALLSVAQMPTGVPVACMAIDGAKNAALFAVSILALNNADLKQKLLLYRESLKKGSGKKDL</sequence>
<dbReference type="PaxDb" id="1123384-AJ81_08520"/>
<dbReference type="GO" id="GO:0034023">
    <property type="term" value="F:5-(carboxyamino)imidazole ribonucleotide mutase activity"/>
    <property type="evidence" value="ECO:0007669"/>
    <property type="project" value="UniProtKB-UniRule"/>
</dbReference>
<dbReference type="PANTHER" id="PTHR23046">
    <property type="entry name" value="PHOSPHORIBOSYLAMINOIMIDAZOLE CARBOXYLASE CATALYTIC SUBUNIT"/>
    <property type="match status" value="1"/>
</dbReference>
<dbReference type="EMBL" id="CP007141">
    <property type="protein sequence ID" value="AJC74218.1"/>
    <property type="molecule type" value="Genomic_DNA"/>
</dbReference>
<dbReference type="EC" id="5.4.99.18" evidence="3 4"/>
<dbReference type="InterPro" id="IPR033747">
    <property type="entry name" value="PurE_ClassI"/>
</dbReference>
<dbReference type="InterPro" id="IPR000031">
    <property type="entry name" value="PurE_dom"/>
</dbReference>